<dbReference type="EMBL" id="CM056743">
    <property type="protein sequence ID" value="KAJ8674422.1"/>
    <property type="molecule type" value="Genomic_DNA"/>
</dbReference>
<sequence>HDEETKASLAEDIQKWYTDTLTTIKPDLKDASRKIYNCYLPGTKDDPKGTFIRMIPFKETAYPPHFPYENVPTYRIRPDVQGCPALGEWSWRGPRTECNHVHNLEDWYVNPKAAFAKSDMIVVGAKIALSKRTPRTLEIHIKQGKLLPNGTIVVPKGESKWIAPTEQSLKRISWEQTRTFALSSKDVEPGSVISGLGFGCNLPSSCQKFHLEIFQSSVDFRTGLLGQPSKVPYSAPKT</sequence>
<gene>
    <name evidence="1" type="ORF">QAD02_005684</name>
</gene>
<name>A0ACC2NTH4_9HYME</name>
<keyword evidence="2" id="KW-1185">Reference proteome</keyword>
<reference evidence="1" key="1">
    <citation type="submission" date="2023-04" db="EMBL/GenBank/DDBJ databases">
        <title>A chromosome-level genome assembly of the parasitoid wasp Eretmocerus hayati.</title>
        <authorList>
            <person name="Zhong Y."/>
            <person name="Liu S."/>
            <person name="Liu Y."/>
        </authorList>
    </citation>
    <scope>NUCLEOTIDE SEQUENCE</scope>
    <source>
        <strain evidence="1">ZJU_SS_LIU_2023</strain>
    </source>
</reference>
<dbReference type="Proteomes" id="UP001239111">
    <property type="component" value="Chromosome 3"/>
</dbReference>
<feature type="non-terminal residue" evidence="1">
    <location>
        <position position="1"/>
    </location>
</feature>
<proteinExistence type="predicted"/>
<protein>
    <submittedName>
        <fullName evidence="1">Uncharacterized protein</fullName>
    </submittedName>
</protein>
<evidence type="ECO:0000313" key="2">
    <source>
        <dbReference type="Proteomes" id="UP001239111"/>
    </source>
</evidence>
<organism evidence="1 2">
    <name type="scientific">Eretmocerus hayati</name>
    <dbReference type="NCBI Taxonomy" id="131215"/>
    <lineage>
        <taxon>Eukaryota</taxon>
        <taxon>Metazoa</taxon>
        <taxon>Ecdysozoa</taxon>
        <taxon>Arthropoda</taxon>
        <taxon>Hexapoda</taxon>
        <taxon>Insecta</taxon>
        <taxon>Pterygota</taxon>
        <taxon>Neoptera</taxon>
        <taxon>Endopterygota</taxon>
        <taxon>Hymenoptera</taxon>
        <taxon>Apocrita</taxon>
        <taxon>Proctotrupomorpha</taxon>
        <taxon>Chalcidoidea</taxon>
        <taxon>Aphelinidae</taxon>
        <taxon>Aphelininae</taxon>
        <taxon>Eretmocerus</taxon>
    </lineage>
</organism>
<evidence type="ECO:0000313" key="1">
    <source>
        <dbReference type="EMBL" id="KAJ8674422.1"/>
    </source>
</evidence>
<accession>A0ACC2NTH4</accession>
<comment type="caution">
    <text evidence="1">The sequence shown here is derived from an EMBL/GenBank/DDBJ whole genome shotgun (WGS) entry which is preliminary data.</text>
</comment>